<reference evidence="2 3" key="1">
    <citation type="submission" date="2020-02" db="EMBL/GenBank/DDBJ databases">
        <title>Streptomyces malaysiensis DSM14702 (JHCC583434, PFL_A843) Genome sequencing and assembly.</title>
        <authorList>
            <person name="Samborskyy M."/>
        </authorList>
    </citation>
    <scope>NUCLEOTIDE SEQUENCE [LARGE SCALE GENOMIC DNA]</scope>
    <source>
        <strain evidence="2 3">DSM 14702</strain>
    </source>
</reference>
<dbReference type="InterPro" id="IPR032710">
    <property type="entry name" value="NTF2-like_dom_sf"/>
</dbReference>
<gene>
    <name evidence="2" type="ORF">SMALB_7554</name>
</gene>
<sequence>MGSPGAAQVGTTLDAFERWYVAHESGNVGGLADALAEDVSVHSLFRPDSVAGREAAVAHFSRTTSTFTELAMALVSSPAVTGDTVLAEVMFTGAFTGELTWGGRLHRGTGRRFAVPGVLAVHIRSGQVTSVRTLFDRDDWLRQAGVLTA</sequence>
<dbReference type="Pfam" id="PF12680">
    <property type="entry name" value="SnoaL_2"/>
    <property type="match status" value="1"/>
</dbReference>
<name>A0A7X5XBJ6_STRMQ</name>
<dbReference type="RefSeq" id="WP_167504657.1">
    <property type="nucleotide sequence ID" value="NZ_JAALLH010000002.1"/>
</dbReference>
<protein>
    <submittedName>
        <fullName evidence="2">Isopropylmalate/homocitrate/citramalate synthase</fullName>
    </submittedName>
</protein>
<dbReference type="SUPFAM" id="SSF54427">
    <property type="entry name" value="NTF2-like"/>
    <property type="match status" value="1"/>
</dbReference>
<accession>A0A7X5XBJ6</accession>
<evidence type="ECO:0000313" key="3">
    <source>
        <dbReference type="Proteomes" id="UP000536624"/>
    </source>
</evidence>
<organism evidence="2 3">
    <name type="scientific">Streptomyces malaysiensis</name>
    <dbReference type="NCBI Taxonomy" id="92644"/>
    <lineage>
        <taxon>Bacteria</taxon>
        <taxon>Bacillati</taxon>
        <taxon>Actinomycetota</taxon>
        <taxon>Actinomycetes</taxon>
        <taxon>Kitasatosporales</taxon>
        <taxon>Streptomycetaceae</taxon>
        <taxon>Streptomyces</taxon>
        <taxon>Streptomyces violaceusniger group</taxon>
    </lineage>
</organism>
<dbReference type="InterPro" id="IPR037401">
    <property type="entry name" value="SnoaL-like"/>
</dbReference>
<dbReference type="AlphaFoldDB" id="A0A7X5XBJ6"/>
<dbReference type="EMBL" id="JAALLH010000002">
    <property type="protein sequence ID" value="NIY69430.1"/>
    <property type="molecule type" value="Genomic_DNA"/>
</dbReference>
<dbReference type="Gene3D" id="3.10.450.50">
    <property type="match status" value="1"/>
</dbReference>
<comment type="caution">
    <text evidence="2">The sequence shown here is derived from an EMBL/GenBank/DDBJ whole genome shotgun (WGS) entry which is preliminary data.</text>
</comment>
<proteinExistence type="predicted"/>
<dbReference type="Proteomes" id="UP000536624">
    <property type="component" value="Unassembled WGS sequence"/>
</dbReference>
<evidence type="ECO:0000259" key="1">
    <source>
        <dbReference type="Pfam" id="PF12680"/>
    </source>
</evidence>
<evidence type="ECO:0000313" key="2">
    <source>
        <dbReference type="EMBL" id="NIY69430.1"/>
    </source>
</evidence>
<feature type="domain" description="SnoaL-like" evidence="1">
    <location>
        <begin position="17"/>
        <end position="130"/>
    </location>
</feature>